<dbReference type="AlphaFoldDB" id="A0A829YJS0"/>
<gene>
    <name evidence="1" type="ORF">GCM10011487_50830</name>
</gene>
<evidence type="ECO:0000313" key="2">
    <source>
        <dbReference type="Proteomes" id="UP000445000"/>
    </source>
</evidence>
<comment type="caution">
    <text evidence="1">The sequence shown here is derived from an EMBL/GenBank/DDBJ whole genome shotgun (WGS) entry which is preliminary data.</text>
</comment>
<dbReference type="RefSeq" id="WP_161814692.1">
    <property type="nucleotide sequence ID" value="NZ_BLJN01000005.1"/>
</dbReference>
<proteinExistence type="predicted"/>
<evidence type="ECO:0000313" key="1">
    <source>
        <dbReference type="EMBL" id="GFE83083.1"/>
    </source>
</evidence>
<organism evidence="1 2">
    <name type="scientific">Steroidobacter agaridevorans</name>
    <dbReference type="NCBI Taxonomy" id="2695856"/>
    <lineage>
        <taxon>Bacteria</taxon>
        <taxon>Pseudomonadati</taxon>
        <taxon>Pseudomonadota</taxon>
        <taxon>Gammaproteobacteria</taxon>
        <taxon>Steroidobacterales</taxon>
        <taxon>Steroidobacteraceae</taxon>
        <taxon>Steroidobacter</taxon>
    </lineage>
</organism>
<keyword evidence="2" id="KW-1185">Reference proteome</keyword>
<sequence>MTLCGELRLAQLATELRVDVLQLRRFEKDVFINIETAGKVQSYREKCEESLRDAQQTRGPVREARYGT</sequence>
<name>A0A829YJS0_9GAMM</name>
<reference evidence="2" key="1">
    <citation type="submission" date="2020-01" db="EMBL/GenBank/DDBJ databases">
        <title>'Steroidobacter agaridevorans' sp. nov., agar-degrading bacteria isolated from rhizosphere soils.</title>
        <authorList>
            <person name="Ikenaga M."/>
            <person name="Kataoka M."/>
            <person name="Murouchi A."/>
            <person name="Katsuragi S."/>
            <person name="Sakai M."/>
        </authorList>
    </citation>
    <scope>NUCLEOTIDE SEQUENCE [LARGE SCALE GENOMIC DNA]</scope>
    <source>
        <strain evidence="2">YU21-B</strain>
    </source>
</reference>
<dbReference type="EMBL" id="BLJN01000005">
    <property type="protein sequence ID" value="GFE83083.1"/>
    <property type="molecule type" value="Genomic_DNA"/>
</dbReference>
<accession>A0A829YJS0</accession>
<protein>
    <recommendedName>
        <fullName evidence="3">HTH merR-type domain-containing protein</fullName>
    </recommendedName>
</protein>
<dbReference type="Proteomes" id="UP000445000">
    <property type="component" value="Unassembled WGS sequence"/>
</dbReference>
<evidence type="ECO:0008006" key="3">
    <source>
        <dbReference type="Google" id="ProtNLM"/>
    </source>
</evidence>